<name>A0A1I7SBM9_BURXY</name>
<dbReference type="AlphaFoldDB" id="A0A1I7SBM9"/>
<dbReference type="Proteomes" id="UP000582659">
    <property type="component" value="Unassembled WGS sequence"/>
</dbReference>
<dbReference type="PROSITE" id="PS00086">
    <property type="entry name" value="CYTOCHROME_P450"/>
    <property type="match status" value="1"/>
</dbReference>
<gene>
    <name evidence="11" type="ORF">BXYJ_LOCUS8522</name>
</gene>
<dbReference type="SUPFAM" id="SSF48264">
    <property type="entry name" value="Cytochrome P450"/>
    <property type="match status" value="1"/>
</dbReference>
<dbReference type="InterPro" id="IPR036396">
    <property type="entry name" value="Cyt_P450_sf"/>
</dbReference>
<dbReference type="Proteomes" id="UP000095284">
    <property type="component" value="Unplaced"/>
</dbReference>
<organism evidence="12 14">
    <name type="scientific">Bursaphelenchus xylophilus</name>
    <name type="common">Pinewood nematode worm</name>
    <name type="synonym">Aphelenchoides xylophilus</name>
    <dbReference type="NCBI Taxonomy" id="6326"/>
    <lineage>
        <taxon>Eukaryota</taxon>
        <taxon>Metazoa</taxon>
        <taxon>Ecdysozoa</taxon>
        <taxon>Nematoda</taxon>
        <taxon>Chromadorea</taxon>
        <taxon>Rhabditida</taxon>
        <taxon>Tylenchina</taxon>
        <taxon>Tylenchomorpha</taxon>
        <taxon>Aphelenchoidea</taxon>
        <taxon>Aphelenchoididae</taxon>
        <taxon>Bursaphelenchus</taxon>
    </lineage>
</organism>
<evidence type="ECO:0000256" key="1">
    <source>
        <dbReference type="ARBA" id="ARBA00001971"/>
    </source>
</evidence>
<dbReference type="InterPro" id="IPR002401">
    <property type="entry name" value="Cyt_P450_E_grp-I"/>
</dbReference>
<keyword evidence="10" id="KW-0812">Transmembrane</keyword>
<keyword evidence="7 9" id="KW-0503">Monooxygenase</keyword>
<evidence type="ECO:0000313" key="13">
    <source>
        <dbReference type="Proteomes" id="UP000659654"/>
    </source>
</evidence>
<reference evidence="14" key="1">
    <citation type="submission" date="2016-11" db="UniProtKB">
        <authorList>
            <consortium name="WormBaseParasite"/>
        </authorList>
    </citation>
    <scope>IDENTIFICATION</scope>
</reference>
<dbReference type="Gene3D" id="1.10.630.10">
    <property type="entry name" value="Cytochrome P450"/>
    <property type="match status" value="1"/>
</dbReference>
<keyword evidence="5 9" id="KW-0560">Oxidoreductase</keyword>
<accession>A0A1I7SBM9</accession>
<keyword evidence="10" id="KW-0472">Membrane</keyword>
<evidence type="ECO:0000256" key="4">
    <source>
        <dbReference type="ARBA" id="ARBA00022723"/>
    </source>
</evidence>
<evidence type="ECO:0000313" key="11">
    <source>
        <dbReference type="EMBL" id="CAD5225394.1"/>
    </source>
</evidence>
<dbReference type="PRINTS" id="PR00463">
    <property type="entry name" value="EP450I"/>
</dbReference>
<sequence length="513" mass="58504">MAVIVNPFIVATLLTFVIVKLTSWLWHRYQKIRQCDELGLKGPPANLILGNFSQMKQLLAELNKTGDVRHFCADLIQKYGSTVRFLLGADLQVLTVDPKVIKEVFVTKFSKFTNRPAAFFNTYPLGESVLAVSRAGWPGRKYGWKEIRSTVQQSLRPSRIKMMFPVMLNQTKTLMNSWRKQINDGETKEFGIYDEFQALTVDVICECSFGFALNSVENRKHPFFLACVKLFSEFSLEKSWGMYLSMVFPTLSSYTFSFSKLGKCAYRLCAYLESLIKQRMKNRNVESSDLIETFLNENDRLAKEKRPQFHLDTIVSNCFALLLAGYDTTSNSMTYAVNLIGQYPEVAQRLNDEIQELFGDSDPSYDALMKAPYLDAFFRETLRFYPPITFFANRVATEDVKLESIDVTIPKGATIVAPVHLVCGQEGIWENPDEFNPERFLNRSTSAPTTEWMAFGCGPRNCVGFLFAEVEFKITVVEILKHFHISKTSPMNLEIVSVLLRPSDPVKVSLAKR</sequence>
<dbReference type="InterPro" id="IPR017972">
    <property type="entry name" value="Cyt_P450_CS"/>
</dbReference>
<dbReference type="OrthoDB" id="2789670at2759"/>
<keyword evidence="10" id="KW-1133">Transmembrane helix</keyword>
<dbReference type="InterPro" id="IPR050476">
    <property type="entry name" value="Insect_CytP450_Detox"/>
</dbReference>
<comment type="similarity">
    <text evidence="2 9">Belongs to the cytochrome P450 family.</text>
</comment>
<dbReference type="EMBL" id="CAJFDI010000004">
    <property type="protein sequence ID" value="CAD5225394.1"/>
    <property type="molecule type" value="Genomic_DNA"/>
</dbReference>
<evidence type="ECO:0000313" key="12">
    <source>
        <dbReference type="Proteomes" id="UP000095284"/>
    </source>
</evidence>
<dbReference type="EMBL" id="CAJFCV020000004">
    <property type="protein sequence ID" value="CAG9114494.1"/>
    <property type="molecule type" value="Genomic_DNA"/>
</dbReference>
<keyword evidence="4 8" id="KW-0479">Metal-binding</keyword>
<evidence type="ECO:0000256" key="6">
    <source>
        <dbReference type="ARBA" id="ARBA00023004"/>
    </source>
</evidence>
<dbReference type="Pfam" id="PF00067">
    <property type="entry name" value="p450"/>
    <property type="match status" value="1"/>
</dbReference>
<dbReference type="PRINTS" id="PR00385">
    <property type="entry name" value="P450"/>
</dbReference>
<evidence type="ECO:0000256" key="2">
    <source>
        <dbReference type="ARBA" id="ARBA00010617"/>
    </source>
</evidence>
<feature type="transmembrane region" description="Helical" evidence="10">
    <location>
        <begin position="6"/>
        <end position="26"/>
    </location>
</feature>
<reference evidence="11" key="2">
    <citation type="submission" date="2020-09" db="EMBL/GenBank/DDBJ databases">
        <authorList>
            <person name="Kikuchi T."/>
        </authorList>
    </citation>
    <scope>NUCLEOTIDE SEQUENCE</scope>
    <source>
        <strain evidence="11">Ka4C1</strain>
    </source>
</reference>
<dbReference type="Proteomes" id="UP000659654">
    <property type="component" value="Unassembled WGS sequence"/>
</dbReference>
<evidence type="ECO:0000313" key="14">
    <source>
        <dbReference type="WBParaSite" id="BXY_1042800.1"/>
    </source>
</evidence>
<dbReference type="GO" id="GO:0020037">
    <property type="term" value="F:heme binding"/>
    <property type="evidence" value="ECO:0007669"/>
    <property type="project" value="InterPro"/>
</dbReference>
<dbReference type="GO" id="GO:0005506">
    <property type="term" value="F:iron ion binding"/>
    <property type="evidence" value="ECO:0007669"/>
    <property type="project" value="InterPro"/>
</dbReference>
<dbReference type="WBParaSite" id="BXY_1042800.1">
    <property type="protein sequence ID" value="BXY_1042800.1"/>
    <property type="gene ID" value="BXY_1042800"/>
</dbReference>
<evidence type="ECO:0000256" key="5">
    <source>
        <dbReference type="ARBA" id="ARBA00023002"/>
    </source>
</evidence>
<dbReference type="InterPro" id="IPR001128">
    <property type="entry name" value="Cyt_P450"/>
</dbReference>
<proteinExistence type="inferred from homology"/>
<evidence type="ECO:0000256" key="7">
    <source>
        <dbReference type="ARBA" id="ARBA00023033"/>
    </source>
</evidence>
<feature type="binding site" description="axial binding residue" evidence="8">
    <location>
        <position position="462"/>
    </location>
    <ligand>
        <name>heme</name>
        <dbReference type="ChEBI" id="CHEBI:30413"/>
    </ligand>
    <ligandPart>
        <name>Fe</name>
        <dbReference type="ChEBI" id="CHEBI:18248"/>
    </ligandPart>
</feature>
<dbReference type="GO" id="GO:0016705">
    <property type="term" value="F:oxidoreductase activity, acting on paired donors, with incorporation or reduction of molecular oxygen"/>
    <property type="evidence" value="ECO:0007669"/>
    <property type="project" value="InterPro"/>
</dbReference>
<evidence type="ECO:0000256" key="9">
    <source>
        <dbReference type="RuleBase" id="RU000461"/>
    </source>
</evidence>
<keyword evidence="3 8" id="KW-0349">Heme</keyword>
<evidence type="ECO:0000256" key="3">
    <source>
        <dbReference type="ARBA" id="ARBA00022617"/>
    </source>
</evidence>
<keyword evidence="6 8" id="KW-0408">Iron</keyword>
<comment type="cofactor">
    <cofactor evidence="1 8">
        <name>heme</name>
        <dbReference type="ChEBI" id="CHEBI:30413"/>
    </cofactor>
</comment>
<dbReference type="eggNOG" id="KOG0158">
    <property type="taxonomic scope" value="Eukaryota"/>
</dbReference>
<keyword evidence="13" id="KW-1185">Reference proteome</keyword>
<evidence type="ECO:0000256" key="8">
    <source>
        <dbReference type="PIRSR" id="PIRSR602401-1"/>
    </source>
</evidence>
<dbReference type="GO" id="GO:0004497">
    <property type="term" value="F:monooxygenase activity"/>
    <property type="evidence" value="ECO:0007669"/>
    <property type="project" value="UniProtKB-KW"/>
</dbReference>
<dbReference type="PANTHER" id="PTHR24292">
    <property type="entry name" value="CYTOCHROME P450"/>
    <property type="match status" value="1"/>
</dbReference>
<dbReference type="SMR" id="A0A1I7SBM9"/>
<protein>
    <submittedName>
        <fullName evidence="11">(pine wood nematode) hypothetical protein</fullName>
    </submittedName>
</protein>
<dbReference type="PANTHER" id="PTHR24292:SF102">
    <property type="entry name" value="CYTOCHROME P450 FAMILY-RELATED"/>
    <property type="match status" value="1"/>
</dbReference>
<evidence type="ECO:0000256" key="10">
    <source>
        <dbReference type="SAM" id="Phobius"/>
    </source>
</evidence>